<dbReference type="OrthoDB" id="4382024at2"/>
<dbReference type="eggNOG" id="ENOG5031VYR">
    <property type="taxonomic scope" value="Bacteria"/>
</dbReference>
<evidence type="ECO:0000256" key="1">
    <source>
        <dbReference type="SAM" id="MobiDB-lite"/>
    </source>
</evidence>
<dbReference type="HOGENOM" id="CLU_1793753_0_0_11"/>
<sequence>MTADDENERDRRRDGPPAGDPVRDLLLGLAAQIDQLAALFGGGRTRRPAADGSSEAGGFGTSAFAGFGNPGFDGPGCDPAGGEASGVHGLGDVSGEITTLLAEIGDLLARLIAALIAVLEAIAKALRSTPADPGAPRHYEPIAVRIDVAGTTDHGRTRNPGPTRTPQPQPHPEEEN</sequence>
<protein>
    <submittedName>
        <fullName evidence="2">Uncharacterized protein</fullName>
    </submittedName>
</protein>
<dbReference type="EMBL" id="CP001802">
    <property type="protein sequence ID" value="ACY22249.1"/>
    <property type="molecule type" value="Genomic_DNA"/>
</dbReference>
<evidence type="ECO:0000313" key="2">
    <source>
        <dbReference type="EMBL" id="ACY22249.1"/>
    </source>
</evidence>
<name>D0LAV6_GORB4</name>
<keyword evidence="3" id="KW-1185">Reference proteome</keyword>
<dbReference type="STRING" id="526226.Gbro_3042"/>
<accession>D0LAV6</accession>
<proteinExistence type="predicted"/>
<organism evidence="2 3">
    <name type="scientific">Gordonia bronchialis (strain ATCC 25592 / DSM 43247 / BCRC 13721 / JCM 3198 / KCTC 3076 / NBRC 16047 / NCTC 10667)</name>
    <name type="common">Rhodococcus bronchialis</name>
    <dbReference type="NCBI Taxonomy" id="526226"/>
    <lineage>
        <taxon>Bacteria</taxon>
        <taxon>Bacillati</taxon>
        <taxon>Actinomycetota</taxon>
        <taxon>Actinomycetes</taxon>
        <taxon>Mycobacteriales</taxon>
        <taxon>Gordoniaceae</taxon>
        <taxon>Gordonia</taxon>
    </lineage>
</organism>
<feature type="region of interest" description="Disordered" evidence="1">
    <location>
        <begin position="144"/>
        <end position="176"/>
    </location>
</feature>
<evidence type="ECO:0000313" key="3">
    <source>
        <dbReference type="Proteomes" id="UP000001219"/>
    </source>
</evidence>
<dbReference type="AlphaFoldDB" id="D0LAV6"/>
<dbReference type="RefSeq" id="WP_012834765.1">
    <property type="nucleotide sequence ID" value="NC_013441.1"/>
</dbReference>
<reference evidence="3" key="1">
    <citation type="submission" date="2009-10" db="EMBL/GenBank/DDBJ databases">
        <title>The complete chromosome of Gordonia bronchialis DSM 43247.</title>
        <authorList>
            <consortium name="US DOE Joint Genome Institute (JGI-PGF)"/>
            <person name="Lucas S."/>
            <person name="Copeland A."/>
            <person name="Lapidus A."/>
            <person name="Glavina del Rio T."/>
            <person name="Dalin E."/>
            <person name="Tice H."/>
            <person name="Bruce D."/>
            <person name="Goodwin L."/>
            <person name="Pitluck S."/>
            <person name="Kyrpides N."/>
            <person name="Mavromatis K."/>
            <person name="Ivanova N."/>
            <person name="Ovchinnikova G."/>
            <person name="Saunders E."/>
            <person name="Brettin T."/>
            <person name="Detter J.C."/>
            <person name="Han C."/>
            <person name="Larimer F."/>
            <person name="Land M."/>
            <person name="Hauser L."/>
            <person name="Markowitz V."/>
            <person name="Cheng J.-F."/>
            <person name="Hugenholtz P."/>
            <person name="Woyke T."/>
            <person name="Wu D."/>
            <person name="Jando M."/>
            <person name="Schneider S."/>
            <person name="Goeker M."/>
            <person name="Klenk H.-P."/>
            <person name="Eisen J.A."/>
        </authorList>
    </citation>
    <scope>NUCLEOTIDE SEQUENCE [LARGE SCALE GENOMIC DNA]</scope>
    <source>
        <strain evidence="3">ATCC 25592 / DSM 43247 / BCRC 13721 / JCM 3198 / KCTC 3076 / NBRC 16047 / NCTC 10667</strain>
    </source>
</reference>
<dbReference type="Proteomes" id="UP000001219">
    <property type="component" value="Chromosome"/>
</dbReference>
<gene>
    <name evidence="2" type="ordered locus">Gbro_3042</name>
</gene>
<dbReference type="KEGG" id="gbr:Gbro_3042"/>
<reference evidence="2 3" key="2">
    <citation type="journal article" date="2010" name="Stand. Genomic Sci.">
        <title>Complete genome sequence of Gordonia bronchialis type strain (3410).</title>
        <authorList>
            <person name="Ivanova N."/>
            <person name="Sikorski J."/>
            <person name="Jando M."/>
            <person name="Lapidus A."/>
            <person name="Nolan M."/>
            <person name="Lucas S."/>
            <person name="Del Rio T.G."/>
            <person name="Tice H."/>
            <person name="Copeland A."/>
            <person name="Cheng J.F."/>
            <person name="Chen F."/>
            <person name="Bruce D."/>
            <person name="Goodwin L."/>
            <person name="Pitluck S."/>
            <person name="Mavromatis K."/>
            <person name="Ovchinnikova G."/>
            <person name="Pati A."/>
            <person name="Chen A."/>
            <person name="Palaniappan K."/>
            <person name="Land M."/>
            <person name="Hauser L."/>
            <person name="Chang Y.J."/>
            <person name="Jeffries C.D."/>
            <person name="Chain P."/>
            <person name="Saunders E."/>
            <person name="Han C."/>
            <person name="Detter J.C."/>
            <person name="Brettin T."/>
            <person name="Rohde M."/>
            <person name="Goker M."/>
            <person name="Bristow J."/>
            <person name="Eisen J.A."/>
            <person name="Markowitz V."/>
            <person name="Hugenholtz P."/>
            <person name="Klenk H.P."/>
            <person name="Kyrpides N.C."/>
        </authorList>
    </citation>
    <scope>NUCLEOTIDE SEQUENCE [LARGE SCALE GENOMIC DNA]</scope>
    <source>
        <strain evidence="3">ATCC 25592 / DSM 43247 / BCRC 13721 / JCM 3198 / KCTC 3076 / NBRC 16047 / NCTC 10667</strain>
    </source>
</reference>
<feature type="region of interest" description="Disordered" evidence="1">
    <location>
        <begin position="1"/>
        <end position="22"/>
    </location>
</feature>